<reference evidence="1" key="1">
    <citation type="submission" date="2018-02" db="EMBL/GenBank/DDBJ databases">
        <title>The genomes of Aspergillus section Nigri reveals drivers in fungal speciation.</title>
        <authorList>
            <consortium name="DOE Joint Genome Institute"/>
            <person name="Vesth T.C."/>
            <person name="Nybo J."/>
            <person name="Theobald S."/>
            <person name="Brandl J."/>
            <person name="Frisvad J.C."/>
            <person name="Nielsen K.F."/>
            <person name="Lyhne E.K."/>
            <person name="Kogle M.E."/>
            <person name="Kuo A."/>
            <person name="Riley R."/>
            <person name="Clum A."/>
            <person name="Nolan M."/>
            <person name="Lipzen A."/>
            <person name="Salamov A."/>
            <person name="Henrissat B."/>
            <person name="Wiebenga A."/>
            <person name="De vries R.P."/>
            <person name="Grigoriev I.V."/>
            <person name="Mortensen U.H."/>
            <person name="Andersen M.R."/>
            <person name="Baker S.E."/>
        </authorList>
    </citation>
    <scope>NUCLEOTIDE SEQUENCE</scope>
    <source>
        <strain evidence="1">CBS 621.78</strain>
    </source>
</reference>
<dbReference type="Proteomes" id="UP000249057">
    <property type="component" value="Unassembled WGS sequence"/>
</dbReference>
<organism evidence="1 2">
    <name type="scientific">Aspergillus brunneoviolaceus CBS 621.78</name>
    <dbReference type="NCBI Taxonomy" id="1450534"/>
    <lineage>
        <taxon>Eukaryota</taxon>
        <taxon>Fungi</taxon>
        <taxon>Dikarya</taxon>
        <taxon>Ascomycota</taxon>
        <taxon>Pezizomycotina</taxon>
        <taxon>Eurotiomycetes</taxon>
        <taxon>Eurotiomycetidae</taxon>
        <taxon>Eurotiales</taxon>
        <taxon>Aspergillaceae</taxon>
        <taxon>Aspergillus</taxon>
        <taxon>Aspergillus subgen. Circumdati</taxon>
    </lineage>
</organism>
<gene>
    <name evidence="1" type="ORF">BO95DRAFT_154377</name>
</gene>
<evidence type="ECO:0000313" key="1">
    <source>
        <dbReference type="EMBL" id="RAH45092.1"/>
    </source>
</evidence>
<protein>
    <submittedName>
        <fullName evidence="1">Uncharacterized protein</fullName>
    </submittedName>
</protein>
<sequence length="100" mass="10748">MTLCGPTCASTEVRPQGTKIRLINVVFLRTLSEIKLKRTDTTLDLSQKAKRAGEEKKKFEREAGCERYLSCRQGGPCAASALASATLTRSEAPAASGSTK</sequence>
<proteinExistence type="predicted"/>
<evidence type="ECO:0000313" key="2">
    <source>
        <dbReference type="Proteomes" id="UP000249057"/>
    </source>
</evidence>
<accession>A0ACD1G7A1</accession>
<dbReference type="EMBL" id="KZ825348">
    <property type="protein sequence ID" value="RAH45092.1"/>
    <property type="molecule type" value="Genomic_DNA"/>
</dbReference>
<name>A0ACD1G7A1_9EURO</name>
<keyword evidence="2" id="KW-1185">Reference proteome</keyword>